<dbReference type="AlphaFoldDB" id="A0A9P4QU13"/>
<comment type="caution">
    <text evidence="1">The sequence shown here is derived from an EMBL/GenBank/DDBJ whole genome shotgun (WGS) entry which is preliminary data.</text>
</comment>
<evidence type="ECO:0000313" key="2">
    <source>
        <dbReference type="Proteomes" id="UP000799444"/>
    </source>
</evidence>
<dbReference type="OrthoDB" id="3932667at2759"/>
<gene>
    <name evidence="1" type="ORF">EJ04DRAFT_444021</name>
</gene>
<dbReference type="Proteomes" id="UP000799444">
    <property type="component" value="Unassembled WGS sequence"/>
</dbReference>
<protein>
    <submittedName>
        <fullName evidence="1">Uncharacterized protein</fullName>
    </submittedName>
</protein>
<evidence type="ECO:0000313" key="1">
    <source>
        <dbReference type="EMBL" id="KAF2730957.1"/>
    </source>
</evidence>
<reference evidence="1" key="1">
    <citation type="journal article" date="2020" name="Stud. Mycol.">
        <title>101 Dothideomycetes genomes: a test case for predicting lifestyles and emergence of pathogens.</title>
        <authorList>
            <person name="Haridas S."/>
            <person name="Albert R."/>
            <person name="Binder M."/>
            <person name="Bloem J."/>
            <person name="Labutti K."/>
            <person name="Salamov A."/>
            <person name="Andreopoulos B."/>
            <person name="Baker S."/>
            <person name="Barry K."/>
            <person name="Bills G."/>
            <person name="Bluhm B."/>
            <person name="Cannon C."/>
            <person name="Castanera R."/>
            <person name="Culley D."/>
            <person name="Daum C."/>
            <person name="Ezra D."/>
            <person name="Gonzalez J."/>
            <person name="Henrissat B."/>
            <person name="Kuo A."/>
            <person name="Liang C."/>
            <person name="Lipzen A."/>
            <person name="Lutzoni F."/>
            <person name="Magnuson J."/>
            <person name="Mondo S."/>
            <person name="Nolan M."/>
            <person name="Ohm R."/>
            <person name="Pangilinan J."/>
            <person name="Park H.-J."/>
            <person name="Ramirez L."/>
            <person name="Alfaro M."/>
            <person name="Sun H."/>
            <person name="Tritt A."/>
            <person name="Yoshinaga Y."/>
            <person name="Zwiers L.-H."/>
            <person name="Turgeon B."/>
            <person name="Goodwin S."/>
            <person name="Spatafora J."/>
            <person name="Crous P."/>
            <person name="Grigoriev I."/>
        </authorList>
    </citation>
    <scope>NUCLEOTIDE SEQUENCE</scope>
    <source>
        <strain evidence="1">CBS 125425</strain>
    </source>
</reference>
<sequence length="486" mass="55260">MQSLWGETDLICDESFKPPVLHPILISLLAYLLGGPVHAANTALARNWRPQVDPPNVEFLIDGDSGDQFEGHKITFAWSQQGEKFCAPAGRHCTFNTAQATPKALPVARVKDEGTVENGPVIIVHNAKDVALYYEPFDHINIRHSITLTFYLNNITNNDLIMLNIPSNTGSQLEALTLPQLVTRFPTENYAFHFHRLLFTPSNVAQIVTALEALEAPPMTIGWETSAQREKNDAFAARYQAWADSNRAAIPRNLKTHLPWLLTRTYNDADAFQNQLTARLACEAHAPMGVSFFPQTPEEEMREGARMYIRDMPAQWIFDRLERYIGRILQRMPLQEGHLLSTKQMREIGEDIEKKCLELVAGGYVDETEVLYSMPALARMLGEELDGVKERDANNRHEVLVEYVDTLCFRARCAYLFWCADWLANYLQQPREGGMMIGRMSEQDRDEEERWWKRVAMALLKSHVAFGMVIEGLPQMPVVINDQASI</sequence>
<name>A0A9P4QU13_9PLEO</name>
<keyword evidence="2" id="KW-1185">Reference proteome</keyword>
<proteinExistence type="predicted"/>
<organism evidence="1 2">
    <name type="scientific">Polyplosphaeria fusca</name>
    <dbReference type="NCBI Taxonomy" id="682080"/>
    <lineage>
        <taxon>Eukaryota</taxon>
        <taxon>Fungi</taxon>
        <taxon>Dikarya</taxon>
        <taxon>Ascomycota</taxon>
        <taxon>Pezizomycotina</taxon>
        <taxon>Dothideomycetes</taxon>
        <taxon>Pleosporomycetidae</taxon>
        <taxon>Pleosporales</taxon>
        <taxon>Tetraplosphaeriaceae</taxon>
        <taxon>Polyplosphaeria</taxon>
    </lineage>
</organism>
<dbReference type="EMBL" id="ML996205">
    <property type="protein sequence ID" value="KAF2730957.1"/>
    <property type="molecule type" value="Genomic_DNA"/>
</dbReference>
<accession>A0A9P4QU13</accession>